<sequence length="239" mass="27429">MKKFLIFSPLLISISLLTGFNADMPNELTAQEKKEGWSLLFDGKTTNGWHLYNKGKMPSAWIVQKGELYCDPTLTSAMHGDLVTDKEYENYDLRFEWKISKAGNSGVFVNVKESKDIPTAWASGPEYQLLEKTHYDYNSNPKKRAGCLYSFQSQKNAATDKPVGQWNQSRIVQKNGKIQFFLNGTLTAEEDFKSEKWKKMVADSHFKTFPEFGKYTKGHLTLQDWAKGISFRNIKIKQL</sequence>
<accession>C6VSZ8</accession>
<dbReference type="HOGENOM" id="CLU_073042_0_0_10"/>
<dbReference type="OrthoDB" id="9806233at2"/>
<dbReference type="AlphaFoldDB" id="C6VSZ8"/>
<dbReference type="KEGG" id="dfe:Dfer_3433"/>
<evidence type="ECO:0000313" key="3">
    <source>
        <dbReference type="EMBL" id="ACT94643.1"/>
    </source>
</evidence>
<dbReference type="GO" id="GO:0016787">
    <property type="term" value="F:hydrolase activity"/>
    <property type="evidence" value="ECO:0007669"/>
    <property type="project" value="InterPro"/>
</dbReference>
<evidence type="ECO:0000256" key="1">
    <source>
        <dbReference type="SAM" id="SignalP"/>
    </source>
</evidence>
<reference evidence="3 4" key="1">
    <citation type="journal article" date="2009" name="Stand. Genomic Sci.">
        <title>Complete genome sequence of Dyadobacter fermentans type strain (NS114).</title>
        <authorList>
            <person name="Lang E."/>
            <person name="Lapidus A."/>
            <person name="Chertkov O."/>
            <person name="Brettin T."/>
            <person name="Detter J.C."/>
            <person name="Han C."/>
            <person name="Copeland A."/>
            <person name="Glavina Del Rio T."/>
            <person name="Nolan M."/>
            <person name="Chen F."/>
            <person name="Lucas S."/>
            <person name="Tice H."/>
            <person name="Cheng J.F."/>
            <person name="Land M."/>
            <person name="Hauser L."/>
            <person name="Chang Y.J."/>
            <person name="Jeffries C.D."/>
            <person name="Kopitz M."/>
            <person name="Bruce D."/>
            <person name="Goodwin L."/>
            <person name="Pitluck S."/>
            <person name="Ovchinnikova G."/>
            <person name="Pati A."/>
            <person name="Ivanova N."/>
            <person name="Mavrommatis K."/>
            <person name="Chen A."/>
            <person name="Palaniappan K."/>
            <person name="Chain P."/>
            <person name="Bristow J."/>
            <person name="Eisen J.A."/>
            <person name="Markowitz V."/>
            <person name="Hugenholtz P."/>
            <person name="Goker M."/>
            <person name="Rohde M."/>
            <person name="Kyrpides N.C."/>
            <person name="Klenk H.P."/>
        </authorList>
    </citation>
    <scope>NUCLEOTIDE SEQUENCE [LARGE SCALE GENOMIC DNA]</scope>
    <source>
        <strain evidence="4">ATCC 700827 / DSM 18053 / CIP 107007 / KCTC 52180 / NS114</strain>
    </source>
</reference>
<dbReference type="InterPro" id="IPR010496">
    <property type="entry name" value="AL/BT2_dom"/>
</dbReference>
<evidence type="ECO:0000313" key="4">
    <source>
        <dbReference type="Proteomes" id="UP000002011"/>
    </source>
</evidence>
<dbReference type="Proteomes" id="UP000002011">
    <property type="component" value="Chromosome"/>
</dbReference>
<protein>
    <recommendedName>
        <fullName evidence="2">3-keto-alpha-glucoside-1,2-lyase/3-keto-2-hydroxy-glucal hydratase domain-containing protein</fullName>
    </recommendedName>
</protein>
<dbReference type="STRING" id="471854.Dfer_3433"/>
<organism evidence="3 4">
    <name type="scientific">Dyadobacter fermentans (strain ATCC 700827 / DSM 18053 / CIP 107007 / KCTC 52180 / NS114)</name>
    <dbReference type="NCBI Taxonomy" id="471854"/>
    <lineage>
        <taxon>Bacteria</taxon>
        <taxon>Pseudomonadati</taxon>
        <taxon>Bacteroidota</taxon>
        <taxon>Cytophagia</taxon>
        <taxon>Cytophagales</taxon>
        <taxon>Spirosomataceae</taxon>
        <taxon>Dyadobacter</taxon>
    </lineage>
</organism>
<name>C6VSZ8_DYAFD</name>
<proteinExistence type="predicted"/>
<dbReference type="eggNOG" id="COG2133">
    <property type="taxonomic scope" value="Bacteria"/>
</dbReference>
<dbReference type="RefSeq" id="WP_015812887.1">
    <property type="nucleotide sequence ID" value="NC_013037.1"/>
</dbReference>
<feature type="chain" id="PRO_5002971718" description="3-keto-alpha-glucoside-1,2-lyase/3-keto-2-hydroxy-glucal hydratase domain-containing protein" evidence="1">
    <location>
        <begin position="23"/>
        <end position="239"/>
    </location>
</feature>
<dbReference type="Pfam" id="PF06439">
    <property type="entry name" value="3keto-disac_hyd"/>
    <property type="match status" value="1"/>
</dbReference>
<feature type="signal peptide" evidence="1">
    <location>
        <begin position="1"/>
        <end position="22"/>
    </location>
</feature>
<evidence type="ECO:0000259" key="2">
    <source>
        <dbReference type="Pfam" id="PF06439"/>
    </source>
</evidence>
<keyword evidence="4" id="KW-1185">Reference proteome</keyword>
<dbReference type="EMBL" id="CP001619">
    <property type="protein sequence ID" value="ACT94643.1"/>
    <property type="molecule type" value="Genomic_DNA"/>
</dbReference>
<gene>
    <name evidence="3" type="ordered locus">Dfer_3433</name>
</gene>
<dbReference type="Gene3D" id="2.60.120.560">
    <property type="entry name" value="Exo-inulinase, domain 1"/>
    <property type="match status" value="1"/>
</dbReference>
<feature type="domain" description="3-keto-alpha-glucoside-1,2-lyase/3-keto-2-hydroxy-glucal hydratase" evidence="2">
    <location>
        <begin position="36"/>
        <end position="237"/>
    </location>
</feature>
<keyword evidence="1" id="KW-0732">Signal</keyword>